<keyword evidence="2 10" id="KW-0963">Cytoplasm</keyword>
<evidence type="ECO:0000256" key="6">
    <source>
        <dbReference type="ARBA" id="ARBA00023209"/>
    </source>
</evidence>
<sequence length="347" mass="36988">MKIAVDAMGGDYAPGVVVEGLTIALADFPDYDFVLVGHQAKLAFYLEKYGIADHPRVQVVHAETVCEMSEPSAISLRAKRNSSITVCAKLLKEKQVDAMVTPGHTGATVAATKVLVRTLPGVDRPALAASLPSQEGRFILMDAGANPDCTPVNLAQFAIMGEIYAQYLFKLDRPRVGLLSVGGEDIKGCELTKESFKLMDQLPINFVGNVEADVVFEGASDVLISDGFAGNVMLKGIEGLAKSTMFWLKRVLTKNALRLVGAMLAKNAFRELKAFGDADDVGGAPLLGINGICIIGHGSSSPKAVRNAIRVAGECVTFGLNDRIIAKINETHSTTAELEKKLAAEKQ</sequence>
<dbReference type="UniPathway" id="UPA00085"/>
<dbReference type="AlphaFoldDB" id="A0A2U1ANZ6"/>
<dbReference type="GO" id="GO:0006633">
    <property type="term" value="P:fatty acid biosynthetic process"/>
    <property type="evidence" value="ECO:0007669"/>
    <property type="project" value="UniProtKB-UniRule"/>
</dbReference>
<evidence type="ECO:0000256" key="10">
    <source>
        <dbReference type="HAMAP-Rule" id="MF_00019"/>
    </source>
</evidence>
<dbReference type="PANTHER" id="PTHR30100:SF1">
    <property type="entry name" value="PHOSPHATE ACYLTRANSFERASE"/>
    <property type="match status" value="1"/>
</dbReference>
<dbReference type="InterPro" id="IPR012281">
    <property type="entry name" value="Phospholipid_synth_PlsX-like"/>
</dbReference>
<dbReference type="PIRSF" id="PIRSF002465">
    <property type="entry name" value="Phsphlp_syn_PlsX"/>
    <property type="match status" value="1"/>
</dbReference>
<evidence type="ECO:0000313" key="14">
    <source>
        <dbReference type="Proteomes" id="UP000576225"/>
    </source>
</evidence>
<accession>A0A2U1ANZ6</accession>
<name>A0A2U1ANZ6_9BACT</name>
<dbReference type="Proteomes" id="UP000576225">
    <property type="component" value="Unassembled WGS sequence"/>
</dbReference>
<comment type="similarity">
    <text evidence="10">Belongs to the PlsX family.</text>
</comment>
<dbReference type="RefSeq" id="WP_116885190.1">
    <property type="nucleotide sequence ID" value="NZ_CAJKCJ010000035.1"/>
</dbReference>
<evidence type="ECO:0000256" key="4">
    <source>
        <dbReference type="ARBA" id="ARBA00022679"/>
    </source>
</evidence>
<dbReference type="EMBL" id="JABAEW010000064">
    <property type="protein sequence ID" value="NMD88903.1"/>
    <property type="molecule type" value="Genomic_DNA"/>
</dbReference>
<dbReference type="Proteomes" id="UP000245959">
    <property type="component" value="Unassembled WGS sequence"/>
</dbReference>
<dbReference type="InterPro" id="IPR003664">
    <property type="entry name" value="FA_synthesis"/>
</dbReference>
<dbReference type="GO" id="GO:0005737">
    <property type="term" value="C:cytoplasm"/>
    <property type="evidence" value="ECO:0007669"/>
    <property type="project" value="UniProtKB-SubCell"/>
</dbReference>
<proteinExistence type="inferred from homology"/>
<dbReference type="GeneID" id="78296472"/>
<dbReference type="PANTHER" id="PTHR30100">
    <property type="entry name" value="FATTY ACID/PHOSPHOLIPID SYNTHESIS PROTEIN PLSX"/>
    <property type="match status" value="1"/>
</dbReference>
<gene>
    <name evidence="10 11" type="primary">plsX</name>
    <name evidence="12" type="ORF">C8D82_12834</name>
    <name evidence="11" type="ORF">HF882_20160</name>
</gene>
<dbReference type="EMBL" id="QEKH01000028">
    <property type="protein sequence ID" value="PVY38134.1"/>
    <property type="molecule type" value="Genomic_DNA"/>
</dbReference>
<keyword evidence="5 10" id="KW-0443">Lipid metabolism</keyword>
<comment type="catalytic activity">
    <reaction evidence="1 10">
        <text>a fatty acyl-[ACP] + phosphate = an acyl phosphate + holo-[ACP]</text>
        <dbReference type="Rhea" id="RHEA:42292"/>
        <dbReference type="Rhea" id="RHEA-COMP:9685"/>
        <dbReference type="Rhea" id="RHEA-COMP:14125"/>
        <dbReference type="ChEBI" id="CHEBI:43474"/>
        <dbReference type="ChEBI" id="CHEBI:59918"/>
        <dbReference type="ChEBI" id="CHEBI:64479"/>
        <dbReference type="ChEBI" id="CHEBI:138651"/>
        <dbReference type="EC" id="2.3.1.274"/>
    </reaction>
</comment>
<dbReference type="SUPFAM" id="SSF53659">
    <property type="entry name" value="Isocitrate/Isopropylmalate dehydrogenase-like"/>
    <property type="match status" value="1"/>
</dbReference>
<reference evidence="11 14" key="2">
    <citation type="submission" date="2020-04" db="EMBL/GenBank/DDBJ databases">
        <authorList>
            <person name="Hitch T.C.A."/>
            <person name="Wylensek D."/>
            <person name="Clavel T."/>
        </authorList>
    </citation>
    <scope>NUCLEOTIDE SEQUENCE [LARGE SCALE GENOMIC DNA]</scope>
    <source>
        <strain evidence="11 14">COR2-253-APC-1A</strain>
    </source>
</reference>
<evidence type="ECO:0000313" key="12">
    <source>
        <dbReference type="EMBL" id="PVY38134.1"/>
    </source>
</evidence>
<keyword evidence="12" id="KW-0012">Acyltransferase</keyword>
<reference evidence="12 13" key="1">
    <citation type="submission" date="2018-04" db="EMBL/GenBank/DDBJ databases">
        <title>Genomic Encyclopedia of Type Strains, Phase IV (KMG-IV): sequencing the most valuable type-strain genomes for metagenomic binning, comparative biology and taxonomic classification.</title>
        <authorList>
            <person name="Goeker M."/>
        </authorList>
    </citation>
    <scope>NUCLEOTIDE SEQUENCE [LARGE SCALE GENOMIC DNA]</scope>
    <source>
        <strain evidence="12 13">DSM 14823</strain>
    </source>
</reference>
<keyword evidence="6 10" id="KW-0594">Phospholipid biosynthesis</keyword>
<organism evidence="12 13">
    <name type="scientific">Victivallis vadensis</name>
    <dbReference type="NCBI Taxonomy" id="172901"/>
    <lineage>
        <taxon>Bacteria</taxon>
        <taxon>Pseudomonadati</taxon>
        <taxon>Lentisphaerota</taxon>
        <taxon>Lentisphaeria</taxon>
        <taxon>Victivallales</taxon>
        <taxon>Victivallaceae</taxon>
        <taxon>Victivallis</taxon>
    </lineage>
</organism>
<dbReference type="EC" id="2.3.1.274" evidence="8 10"/>
<comment type="pathway">
    <text evidence="10">Lipid metabolism; phospholipid metabolism.</text>
</comment>
<evidence type="ECO:0000256" key="2">
    <source>
        <dbReference type="ARBA" id="ARBA00022490"/>
    </source>
</evidence>
<dbReference type="NCBIfam" id="TIGR00182">
    <property type="entry name" value="plsX"/>
    <property type="match status" value="1"/>
</dbReference>
<evidence type="ECO:0000256" key="8">
    <source>
        <dbReference type="ARBA" id="ARBA00024069"/>
    </source>
</evidence>
<comment type="caution">
    <text evidence="12">The sequence shown here is derived from an EMBL/GenBank/DDBJ whole genome shotgun (WGS) entry which is preliminary data.</text>
</comment>
<evidence type="ECO:0000313" key="11">
    <source>
        <dbReference type="EMBL" id="NMD88903.1"/>
    </source>
</evidence>
<evidence type="ECO:0000313" key="13">
    <source>
        <dbReference type="Proteomes" id="UP000245959"/>
    </source>
</evidence>
<keyword evidence="13" id="KW-1185">Reference proteome</keyword>
<protein>
    <recommendedName>
        <fullName evidence="8 10">Phosphate acyltransferase</fullName>
        <ecNumber evidence="8 10">2.3.1.274</ecNumber>
    </recommendedName>
    <alternativeName>
        <fullName evidence="10">Acyl-ACP phosphotransacylase</fullName>
    </alternativeName>
    <alternativeName>
        <fullName evidence="10">Acyl-[acyl-carrier-protein]--phosphate acyltransferase</fullName>
    </alternativeName>
    <alternativeName>
        <fullName evidence="10">Phosphate-acyl-ACP acyltransferase</fullName>
    </alternativeName>
</protein>
<dbReference type="GO" id="GO:0043811">
    <property type="term" value="F:phosphate:acyl-[acyl carrier protein] acyltransferase activity"/>
    <property type="evidence" value="ECO:0007669"/>
    <property type="project" value="UniProtKB-UniRule"/>
</dbReference>
<comment type="subunit">
    <text evidence="9 10">Homodimer. Probably interacts with PlsY.</text>
</comment>
<evidence type="ECO:0000256" key="1">
    <source>
        <dbReference type="ARBA" id="ARBA00001232"/>
    </source>
</evidence>
<keyword evidence="7 10" id="KW-1208">Phospholipid metabolism</keyword>
<evidence type="ECO:0000256" key="3">
    <source>
        <dbReference type="ARBA" id="ARBA00022516"/>
    </source>
</evidence>
<evidence type="ECO:0000256" key="9">
    <source>
        <dbReference type="ARBA" id="ARBA00046608"/>
    </source>
</evidence>
<keyword evidence="3 10" id="KW-0444">Lipid biosynthesis</keyword>
<dbReference type="GO" id="GO:0008654">
    <property type="term" value="P:phospholipid biosynthetic process"/>
    <property type="evidence" value="ECO:0007669"/>
    <property type="project" value="UniProtKB-KW"/>
</dbReference>
<keyword evidence="4 10" id="KW-0808">Transferase</keyword>
<dbReference type="Gene3D" id="3.40.718.10">
    <property type="entry name" value="Isopropylmalate Dehydrogenase"/>
    <property type="match status" value="1"/>
</dbReference>
<comment type="function">
    <text evidence="10">Catalyzes the reversible formation of acyl-phosphate (acyl-PO(4)) from acyl-[acyl-carrier-protein] (acyl-ACP). This enzyme utilizes acyl-ACP as fatty acyl donor, but not acyl-CoA.</text>
</comment>
<dbReference type="Pfam" id="PF02504">
    <property type="entry name" value="FA_synthesis"/>
    <property type="match status" value="1"/>
</dbReference>
<evidence type="ECO:0000256" key="5">
    <source>
        <dbReference type="ARBA" id="ARBA00023098"/>
    </source>
</evidence>
<comment type="subcellular location">
    <subcellularLocation>
        <location evidence="10">Cytoplasm</location>
    </subcellularLocation>
    <text evidence="10">Associated with the membrane possibly through PlsY.</text>
</comment>
<dbReference type="HAMAP" id="MF_00019">
    <property type="entry name" value="PlsX"/>
    <property type="match status" value="1"/>
</dbReference>
<evidence type="ECO:0000256" key="7">
    <source>
        <dbReference type="ARBA" id="ARBA00023264"/>
    </source>
</evidence>